<dbReference type="RefSeq" id="WP_131481316.1">
    <property type="nucleotide sequence ID" value="NZ_SJDL01000011.1"/>
</dbReference>
<dbReference type="Proteomes" id="UP000313645">
    <property type="component" value="Unassembled WGS sequence"/>
</dbReference>
<sequence>MQYPKLSPWPFIDPESPPNGYSKVGESFDKDRATETIKPLWHFFAHGKHLIIVKKIWLKGRNGKPGKYATTQFEYPMAGARWFVDTIERFFLHPDHPNAIPRGKFNVREEVDGETLGVTRGAAYGGRDIPGYTFDNLNRIEHSTIMEGPFCQMFEMGDPWLFEDGLFDLFKDIAERHERGEF</sequence>
<name>A0ABY1ZLQ5_9GAMM</name>
<evidence type="ECO:0000313" key="2">
    <source>
        <dbReference type="Proteomes" id="UP000313645"/>
    </source>
</evidence>
<protein>
    <submittedName>
        <fullName evidence="1">Uncharacterized protein</fullName>
    </submittedName>
</protein>
<accession>A0ABY1ZLQ5</accession>
<reference evidence="1 2" key="1">
    <citation type="submission" date="2019-02" db="EMBL/GenBank/DDBJ databases">
        <title>Marinobacter halodurans sp. nov., a marine bacterium isolated from sea tidal flat.</title>
        <authorList>
            <person name="Yoo Y."/>
            <person name="Lee D.W."/>
            <person name="Kim B.S."/>
            <person name="Kim J.-J."/>
        </authorList>
    </citation>
    <scope>NUCLEOTIDE SEQUENCE [LARGE SCALE GENOMIC DNA]</scope>
    <source>
        <strain evidence="1 2">YJ-S3-2</strain>
    </source>
</reference>
<dbReference type="EMBL" id="SJDL01000011">
    <property type="protein sequence ID" value="TBW56512.1"/>
    <property type="molecule type" value="Genomic_DNA"/>
</dbReference>
<proteinExistence type="predicted"/>
<evidence type="ECO:0000313" key="1">
    <source>
        <dbReference type="EMBL" id="TBW56512.1"/>
    </source>
</evidence>
<gene>
    <name evidence="1" type="ORF">EZI54_09450</name>
</gene>
<comment type="caution">
    <text evidence="1">The sequence shown here is derived from an EMBL/GenBank/DDBJ whole genome shotgun (WGS) entry which is preliminary data.</text>
</comment>
<organism evidence="1 2">
    <name type="scientific">Marinobacter halodurans</name>
    <dbReference type="NCBI Taxonomy" id="2528979"/>
    <lineage>
        <taxon>Bacteria</taxon>
        <taxon>Pseudomonadati</taxon>
        <taxon>Pseudomonadota</taxon>
        <taxon>Gammaproteobacteria</taxon>
        <taxon>Pseudomonadales</taxon>
        <taxon>Marinobacteraceae</taxon>
        <taxon>Marinobacter</taxon>
    </lineage>
</organism>
<keyword evidence="2" id="KW-1185">Reference proteome</keyword>